<dbReference type="SUPFAM" id="SSF46785">
    <property type="entry name" value="Winged helix' DNA-binding domain"/>
    <property type="match status" value="1"/>
</dbReference>
<dbReference type="Pfam" id="PF00392">
    <property type="entry name" value="GntR"/>
    <property type="match status" value="1"/>
</dbReference>
<proteinExistence type="predicted"/>
<dbReference type="Pfam" id="PF07729">
    <property type="entry name" value="FCD"/>
    <property type="match status" value="1"/>
</dbReference>
<dbReference type="PANTHER" id="PTHR43537:SF45">
    <property type="entry name" value="GNTR FAMILY REGULATORY PROTEIN"/>
    <property type="match status" value="1"/>
</dbReference>
<dbReference type="InterPro" id="IPR011711">
    <property type="entry name" value="GntR_C"/>
</dbReference>
<dbReference type="Proteomes" id="UP000467193">
    <property type="component" value="Chromosome"/>
</dbReference>
<dbReference type="InterPro" id="IPR000524">
    <property type="entry name" value="Tscrpt_reg_HTH_GntR"/>
</dbReference>
<keyword evidence="3" id="KW-0804">Transcription</keyword>
<reference evidence="5 6" key="1">
    <citation type="journal article" date="2019" name="Emerg. Microbes Infect.">
        <title>Comprehensive subspecies identification of 175 nontuberculous mycobacteria species based on 7547 genomic profiles.</title>
        <authorList>
            <person name="Matsumoto Y."/>
            <person name="Kinjo T."/>
            <person name="Motooka D."/>
            <person name="Nabeya D."/>
            <person name="Jung N."/>
            <person name="Uechi K."/>
            <person name="Horii T."/>
            <person name="Iida T."/>
            <person name="Fujita J."/>
            <person name="Nakamura S."/>
        </authorList>
    </citation>
    <scope>NUCLEOTIDE SEQUENCE [LARGE SCALE GENOMIC DNA]</scope>
    <source>
        <strain evidence="5 6">JCM 17899</strain>
    </source>
</reference>
<keyword evidence="1" id="KW-0805">Transcription regulation</keyword>
<dbReference type="PANTHER" id="PTHR43537">
    <property type="entry name" value="TRANSCRIPTIONAL REGULATOR, GNTR FAMILY"/>
    <property type="match status" value="1"/>
</dbReference>
<dbReference type="SUPFAM" id="SSF48008">
    <property type="entry name" value="GntR ligand-binding domain-like"/>
    <property type="match status" value="1"/>
</dbReference>
<evidence type="ECO:0000313" key="6">
    <source>
        <dbReference type="Proteomes" id="UP000467193"/>
    </source>
</evidence>
<feature type="domain" description="HTH gntR-type" evidence="4">
    <location>
        <begin position="8"/>
        <end position="75"/>
    </location>
</feature>
<dbReference type="Gene3D" id="1.20.120.530">
    <property type="entry name" value="GntR ligand-binding domain-like"/>
    <property type="match status" value="1"/>
</dbReference>
<dbReference type="AlphaFoldDB" id="A0A7I7QRF0"/>
<protein>
    <submittedName>
        <fullName evidence="5">GntR family transcriptional regulator</fullName>
    </submittedName>
</protein>
<sequence length="222" mass="24511">MESEVTASGAVSRAVDGLRAMLMSMQIMPGQPIRQEALAARLGISRAPIREALGILKSEGVLDYERNVGYTVKRLTKAELEQAYRIRRVLETDIVLDLPAPSPEMLDELERLNQRIADAGAVNDLAAVRTLNHEFHFLLYSSSGLDLIVGELRRMWAFTDAYRSLYLYDQSARARTVHEHAGIIAALRAGDLPLTATLLDAHRAKVPEYLAPFLDAQAATGL</sequence>
<dbReference type="RefSeq" id="WP_163797649.1">
    <property type="nucleotide sequence ID" value="NZ_AP022588.1"/>
</dbReference>
<dbReference type="SMART" id="SM00895">
    <property type="entry name" value="FCD"/>
    <property type="match status" value="1"/>
</dbReference>
<evidence type="ECO:0000256" key="3">
    <source>
        <dbReference type="ARBA" id="ARBA00023163"/>
    </source>
</evidence>
<evidence type="ECO:0000259" key="4">
    <source>
        <dbReference type="PROSITE" id="PS50949"/>
    </source>
</evidence>
<keyword evidence="6" id="KW-1185">Reference proteome</keyword>
<keyword evidence="2" id="KW-0238">DNA-binding</keyword>
<dbReference type="GO" id="GO:0003700">
    <property type="term" value="F:DNA-binding transcription factor activity"/>
    <property type="evidence" value="ECO:0007669"/>
    <property type="project" value="InterPro"/>
</dbReference>
<evidence type="ECO:0000256" key="2">
    <source>
        <dbReference type="ARBA" id="ARBA00023125"/>
    </source>
</evidence>
<dbReference type="SMART" id="SM00345">
    <property type="entry name" value="HTH_GNTR"/>
    <property type="match status" value="1"/>
</dbReference>
<name>A0A7I7QRF0_9MYCO</name>
<dbReference type="GO" id="GO:0003677">
    <property type="term" value="F:DNA binding"/>
    <property type="evidence" value="ECO:0007669"/>
    <property type="project" value="UniProtKB-KW"/>
</dbReference>
<evidence type="ECO:0000256" key="1">
    <source>
        <dbReference type="ARBA" id="ARBA00023015"/>
    </source>
</evidence>
<dbReference type="InterPro" id="IPR036388">
    <property type="entry name" value="WH-like_DNA-bd_sf"/>
</dbReference>
<dbReference type="EMBL" id="AP022588">
    <property type="protein sequence ID" value="BBY28792.1"/>
    <property type="molecule type" value="Genomic_DNA"/>
</dbReference>
<gene>
    <name evidence="5" type="ORF">MSEDJ_28880</name>
</gene>
<organism evidence="5 6">
    <name type="scientific">Mycolicibacterium sediminis</name>
    <dbReference type="NCBI Taxonomy" id="1286180"/>
    <lineage>
        <taxon>Bacteria</taxon>
        <taxon>Bacillati</taxon>
        <taxon>Actinomycetota</taxon>
        <taxon>Actinomycetes</taxon>
        <taxon>Mycobacteriales</taxon>
        <taxon>Mycobacteriaceae</taxon>
        <taxon>Mycolicibacterium</taxon>
    </lineage>
</organism>
<dbReference type="PROSITE" id="PS50949">
    <property type="entry name" value="HTH_GNTR"/>
    <property type="match status" value="1"/>
</dbReference>
<dbReference type="InterPro" id="IPR036390">
    <property type="entry name" value="WH_DNA-bd_sf"/>
</dbReference>
<accession>A0A7I7QRF0</accession>
<dbReference type="KEGG" id="msei:MSEDJ_28880"/>
<dbReference type="InterPro" id="IPR008920">
    <property type="entry name" value="TF_FadR/GntR_C"/>
</dbReference>
<dbReference type="Gene3D" id="1.10.10.10">
    <property type="entry name" value="Winged helix-like DNA-binding domain superfamily/Winged helix DNA-binding domain"/>
    <property type="match status" value="1"/>
</dbReference>
<evidence type="ECO:0000313" key="5">
    <source>
        <dbReference type="EMBL" id="BBY28792.1"/>
    </source>
</evidence>